<dbReference type="InterPro" id="IPR053156">
    <property type="entry name" value="T6SS_TssM-like"/>
</dbReference>
<keyword evidence="6" id="KW-1185">Reference proteome</keyword>
<evidence type="ECO:0000313" key="6">
    <source>
        <dbReference type="Proteomes" id="UP001595791"/>
    </source>
</evidence>
<dbReference type="Pfam" id="PF06744">
    <property type="entry name" value="IcmF_C"/>
    <property type="match status" value="1"/>
</dbReference>
<evidence type="ECO:0000259" key="3">
    <source>
        <dbReference type="Pfam" id="PF06761"/>
    </source>
</evidence>
<dbReference type="SUPFAM" id="SSF52540">
    <property type="entry name" value="P-loop containing nucleoside triphosphate hydrolases"/>
    <property type="match status" value="1"/>
</dbReference>
<reference evidence="6" key="1">
    <citation type="journal article" date="2019" name="Int. J. Syst. Evol. Microbiol.">
        <title>The Global Catalogue of Microorganisms (GCM) 10K type strain sequencing project: providing services to taxonomists for standard genome sequencing and annotation.</title>
        <authorList>
            <consortium name="The Broad Institute Genomics Platform"/>
            <consortium name="The Broad Institute Genome Sequencing Center for Infectious Disease"/>
            <person name="Wu L."/>
            <person name="Ma J."/>
        </authorList>
    </citation>
    <scope>NUCLEOTIDE SEQUENCE [LARGE SCALE GENOMIC DNA]</scope>
    <source>
        <strain evidence="6">LMG 29894</strain>
    </source>
</reference>
<gene>
    <name evidence="5" type="primary">tssM</name>
    <name evidence="5" type="ORF">ACFOW7_20555</name>
</gene>
<evidence type="ECO:0000313" key="5">
    <source>
        <dbReference type="EMBL" id="MFC4161731.1"/>
    </source>
</evidence>
<sequence>MRRFFGFLFNRWLLIALGFLCFALVVWFVGPLIAIAEWKPLAPVWVRLTLILGVIGLYLLRQLYRLARTLYASRKIEAGMAGRDTKLGEPTAEHDELGQRFNEALAILKQARVQAAGGGFKGWLAKLDTSRHLYQLPWYVIVGAPGTGKTTALANSGLQFPLADKYGEEGVQGVGGTRNCHWLFSDRAVLLDTAGRYSTHDSNKAADGAEWAKFLGLLSRHRPRQPINGVLVAISATDLMQSTSVELDIQANALRARIQELRDELKIDFPLYVLITKLDLLAGFGEFFDDLTAEERAQVWGMTLPLPAAGEQVAFDSVSAEFDGLMDRLHARLLDRLERERDAGRRERLYAFPQRFAVLKAPLAEFTRRVFAQTPYQERSLLRGIYFTSGTQSGQPVDPLLGRVSDALAVERGDNQSRSAAVNRSHFISRLLTDVVFAEAGLAGLNRRWQRQRMLLAGGGYASLALLSVGALAAWTVSYFRNQDYIDTVAKQVPPVRTQVEKLGSPETGQLSDLVPVLKAAYNVASTPEVTREDSPLAMHFGLYIGDKLHASADNAYQRLLQDALLPRIALRLEDQLKSSEDPELQYEALKTYLMLHDSNHFDATDFKAWVMADWETALAREVTTEQRTELERHLDAMLARKPLISPLPMNQQLVAEAREKLQQRTLPERVYGRIKRLGVGEDLPAFKISEAAGPSAMLVFTRASGEPLTKGVPGFFSVRGYYQAFTKAVDKVAVTMAAEQVWVLNVKVGPDGKPLGETIDPIVFKRLNEDVRRLYLMEYANTWERFVNDIRLIQFGNLQQSVRAARLLSAADSPLSNLLRGIVRETSLTQIAEENKTITDRASEAVVGQKNNLLRLIGQNDPLAGKSQGTTGRIERIVDDRFEGLRRLVISPTPGGAAPLDASLSLMNEFYTYLTATETAVQSGSAPPQSDLPTRLKAEADRMPEPMRSMMQSLSTAGVSQALVETRKNLSSHLGSAVGDFCSKAINSRYPFNRNASSDVRPEDFAKVFATGGVLDDFFQRNLASFVDVTKKPWTFRKVGEGSMGDSSGALIQFQRAATIRDVFFQGGARTPSLRLDFKPVEMDASLIQSTLDIDGQLVRYSHGPQTSTTVTWPGPKGGHQVRLSLTGTGGAEVGGLSFEGAWALFRAIDRAQVTPGSQPERFRVSFDINGKKIQYEVTAGSVLNPFRLADLAQFQCPAQL</sequence>
<feature type="transmembrane region" description="Helical" evidence="1">
    <location>
        <begin position="12"/>
        <end position="36"/>
    </location>
</feature>
<feature type="transmembrane region" description="Helical" evidence="1">
    <location>
        <begin position="42"/>
        <end position="60"/>
    </location>
</feature>
<keyword evidence="1" id="KW-0812">Transmembrane</keyword>
<dbReference type="InterPro" id="IPR017731">
    <property type="entry name" value="TssM1-like"/>
</dbReference>
<organism evidence="5 6">
    <name type="scientific">Chitinimonas lacunae</name>
    <dbReference type="NCBI Taxonomy" id="1963018"/>
    <lineage>
        <taxon>Bacteria</taxon>
        <taxon>Pseudomonadati</taxon>
        <taxon>Pseudomonadota</taxon>
        <taxon>Betaproteobacteria</taxon>
        <taxon>Neisseriales</taxon>
        <taxon>Chitinibacteraceae</taxon>
        <taxon>Chitinimonas</taxon>
    </lineage>
</organism>
<dbReference type="InterPro" id="IPR009612">
    <property type="entry name" value="IcmF-rel"/>
</dbReference>
<comment type="caution">
    <text evidence="5">The sequence shown here is derived from an EMBL/GenBank/DDBJ whole genome shotgun (WGS) entry which is preliminary data.</text>
</comment>
<dbReference type="Proteomes" id="UP001595791">
    <property type="component" value="Unassembled WGS sequence"/>
</dbReference>
<feature type="domain" description="IcmF-related" evidence="3">
    <location>
        <begin position="516"/>
        <end position="828"/>
    </location>
</feature>
<feature type="domain" description="Type VI secretion system IcmF C-terminal" evidence="2">
    <location>
        <begin position="1079"/>
        <end position="1183"/>
    </location>
</feature>
<keyword evidence="1" id="KW-0472">Membrane</keyword>
<feature type="transmembrane region" description="Helical" evidence="1">
    <location>
        <begin position="455"/>
        <end position="475"/>
    </location>
</feature>
<dbReference type="InterPro" id="IPR010623">
    <property type="entry name" value="IcmF_C"/>
</dbReference>
<feature type="domain" description="Type VI secretion system component TssM1 N-terminal" evidence="4">
    <location>
        <begin position="206"/>
        <end position="462"/>
    </location>
</feature>
<dbReference type="InterPro" id="IPR027417">
    <property type="entry name" value="P-loop_NTPase"/>
</dbReference>
<dbReference type="RefSeq" id="WP_378168184.1">
    <property type="nucleotide sequence ID" value="NZ_JBHSBU010000002.1"/>
</dbReference>
<evidence type="ECO:0000256" key="1">
    <source>
        <dbReference type="SAM" id="Phobius"/>
    </source>
</evidence>
<protein>
    <submittedName>
        <fullName evidence="5">Type VI secretion system membrane subunit TssM</fullName>
    </submittedName>
</protein>
<dbReference type="PANTHER" id="PTHR36153:SF1">
    <property type="entry name" value="TYPE VI SECRETION SYSTEM COMPONENT TSSM1"/>
    <property type="match status" value="1"/>
</dbReference>
<evidence type="ECO:0000259" key="4">
    <source>
        <dbReference type="Pfam" id="PF14331"/>
    </source>
</evidence>
<dbReference type="InterPro" id="IPR025743">
    <property type="entry name" value="TssM1_N"/>
</dbReference>
<accession>A0ABV8MXJ2</accession>
<proteinExistence type="predicted"/>
<dbReference type="Pfam" id="PF14331">
    <property type="entry name" value="IcmF-related_N"/>
    <property type="match status" value="1"/>
</dbReference>
<dbReference type="NCBIfam" id="TIGR03348">
    <property type="entry name" value="VI_IcmF"/>
    <property type="match status" value="1"/>
</dbReference>
<dbReference type="EMBL" id="JBHSBU010000002">
    <property type="protein sequence ID" value="MFC4161731.1"/>
    <property type="molecule type" value="Genomic_DNA"/>
</dbReference>
<name>A0ABV8MXJ2_9NEIS</name>
<keyword evidence="1" id="KW-1133">Transmembrane helix</keyword>
<dbReference type="Pfam" id="PF06761">
    <property type="entry name" value="IcmF-related"/>
    <property type="match status" value="1"/>
</dbReference>
<dbReference type="PANTHER" id="PTHR36153">
    <property type="entry name" value="INNER MEMBRANE PROTEIN-RELATED"/>
    <property type="match status" value="1"/>
</dbReference>
<evidence type="ECO:0000259" key="2">
    <source>
        <dbReference type="Pfam" id="PF06744"/>
    </source>
</evidence>